<keyword evidence="3" id="KW-1185">Reference proteome</keyword>
<evidence type="ECO:0008006" key="4">
    <source>
        <dbReference type="Google" id="ProtNLM"/>
    </source>
</evidence>
<feature type="region of interest" description="Disordered" evidence="1">
    <location>
        <begin position="1"/>
        <end position="30"/>
    </location>
</feature>
<reference evidence="2 3" key="1">
    <citation type="submission" date="2023-08" db="EMBL/GenBank/DDBJ databases">
        <title>Black Yeasts Isolated from many extreme environments.</title>
        <authorList>
            <person name="Coleine C."/>
            <person name="Stajich J.E."/>
            <person name="Selbmann L."/>
        </authorList>
    </citation>
    <scope>NUCLEOTIDE SEQUENCE [LARGE SCALE GENOMIC DNA]</scope>
    <source>
        <strain evidence="2 3">CCFEE 6328</strain>
    </source>
</reference>
<sequence length="233" mass="24861">MADATTADEQPPSSPAPESATATDTPTEYPSLRPALHLRVGTWSPTVVGSLSRGTPLTVVPLVGGTLVSEPGYPVRVDASMRGNGADYVHTDPDGGRMRLRTDMVMADDNGETIHVHYTGIVDINADMRRILGRSENARSTEYGHACALSRSPPVLLMAGLQQQSVLGFASNADTHAVIHVTFETGSMRYKALEQGVFVGAGRFVLEDGDLKVEYRISQVFRGGVPGEVPSAR</sequence>
<protein>
    <recommendedName>
        <fullName evidence="4">Altered inheritance of mitochondria protein 24, mitochondrial</fullName>
    </recommendedName>
</protein>
<organism evidence="2 3">
    <name type="scientific">Exophiala sideris</name>
    <dbReference type="NCBI Taxonomy" id="1016849"/>
    <lineage>
        <taxon>Eukaryota</taxon>
        <taxon>Fungi</taxon>
        <taxon>Dikarya</taxon>
        <taxon>Ascomycota</taxon>
        <taxon>Pezizomycotina</taxon>
        <taxon>Eurotiomycetes</taxon>
        <taxon>Chaetothyriomycetidae</taxon>
        <taxon>Chaetothyriales</taxon>
        <taxon>Herpotrichiellaceae</taxon>
        <taxon>Exophiala</taxon>
    </lineage>
</organism>
<dbReference type="EMBL" id="JAVRRF010000040">
    <property type="protein sequence ID" value="KAK5050147.1"/>
    <property type="molecule type" value="Genomic_DNA"/>
</dbReference>
<dbReference type="Proteomes" id="UP001345691">
    <property type="component" value="Unassembled WGS sequence"/>
</dbReference>
<evidence type="ECO:0000313" key="3">
    <source>
        <dbReference type="Proteomes" id="UP001345691"/>
    </source>
</evidence>
<feature type="compositionally biased region" description="Low complexity" evidence="1">
    <location>
        <begin position="7"/>
        <end position="28"/>
    </location>
</feature>
<gene>
    <name evidence="2" type="ORF">LTR69_010781</name>
</gene>
<accession>A0ABR0IWN2</accession>
<dbReference type="Gene3D" id="2.40.160.20">
    <property type="match status" value="1"/>
</dbReference>
<dbReference type="Pfam" id="PF11578">
    <property type="entry name" value="DUF3237"/>
    <property type="match status" value="1"/>
</dbReference>
<evidence type="ECO:0000313" key="2">
    <source>
        <dbReference type="EMBL" id="KAK5050147.1"/>
    </source>
</evidence>
<comment type="caution">
    <text evidence="2">The sequence shown here is derived from an EMBL/GenBank/DDBJ whole genome shotgun (WGS) entry which is preliminary data.</text>
</comment>
<evidence type="ECO:0000256" key="1">
    <source>
        <dbReference type="SAM" id="MobiDB-lite"/>
    </source>
</evidence>
<name>A0ABR0IWN2_9EURO</name>
<proteinExistence type="predicted"/>